<organism evidence="5 6">
    <name type="scientific">Lacrimispora algidixylanolytica</name>
    <dbReference type="NCBI Taxonomy" id="94868"/>
    <lineage>
        <taxon>Bacteria</taxon>
        <taxon>Bacillati</taxon>
        <taxon>Bacillota</taxon>
        <taxon>Clostridia</taxon>
        <taxon>Lachnospirales</taxon>
        <taxon>Lachnospiraceae</taxon>
        <taxon>Lacrimispora</taxon>
    </lineage>
</organism>
<dbReference type="InterPro" id="IPR023187">
    <property type="entry name" value="Tscrpt_reg_MarR-type_CS"/>
</dbReference>
<dbReference type="AlphaFoldDB" id="A0A419TBV5"/>
<keyword evidence="2" id="KW-0238">DNA-binding</keyword>
<evidence type="ECO:0000256" key="2">
    <source>
        <dbReference type="ARBA" id="ARBA00023125"/>
    </source>
</evidence>
<keyword evidence="3" id="KW-0804">Transcription</keyword>
<dbReference type="PRINTS" id="PR00598">
    <property type="entry name" value="HTHMARR"/>
</dbReference>
<keyword evidence="1" id="KW-0805">Transcription regulation</keyword>
<dbReference type="PANTHER" id="PTHR42756:SF1">
    <property type="entry name" value="TRANSCRIPTIONAL REPRESSOR OF EMRAB OPERON"/>
    <property type="match status" value="1"/>
</dbReference>
<dbReference type="GO" id="GO:0003700">
    <property type="term" value="F:DNA-binding transcription factor activity"/>
    <property type="evidence" value="ECO:0007669"/>
    <property type="project" value="InterPro"/>
</dbReference>
<dbReference type="Gene3D" id="1.10.10.10">
    <property type="entry name" value="Winged helix-like DNA-binding domain superfamily/Winged helix DNA-binding domain"/>
    <property type="match status" value="1"/>
</dbReference>
<proteinExistence type="predicted"/>
<protein>
    <submittedName>
        <fullName evidence="5">Transcriptional regulator</fullName>
    </submittedName>
</protein>
<dbReference type="Proteomes" id="UP000284277">
    <property type="component" value="Unassembled WGS sequence"/>
</dbReference>
<dbReference type="InterPro" id="IPR036388">
    <property type="entry name" value="WH-like_DNA-bd_sf"/>
</dbReference>
<dbReference type="PROSITE" id="PS50995">
    <property type="entry name" value="HTH_MARR_2"/>
    <property type="match status" value="1"/>
</dbReference>
<evidence type="ECO:0000313" key="6">
    <source>
        <dbReference type="Proteomes" id="UP000284277"/>
    </source>
</evidence>
<evidence type="ECO:0000313" key="5">
    <source>
        <dbReference type="EMBL" id="RKD34943.1"/>
    </source>
</evidence>
<comment type="caution">
    <text evidence="5">The sequence shown here is derived from an EMBL/GenBank/DDBJ whole genome shotgun (WGS) entry which is preliminary data.</text>
</comment>
<name>A0A419TBV5_9FIRM</name>
<dbReference type="OrthoDB" id="9799747at2"/>
<accession>A0A419TBV5</accession>
<keyword evidence="6" id="KW-1185">Reference proteome</keyword>
<feature type="domain" description="HTH marR-type" evidence="4">
    <location>
        <begin position="24"/>
        <end position="159"/>
    </location>
</feature>
<dbReference type="SMART" id="SM00347">
    <property type="entry name" value="HTH_MARR"/>
    <property type="match status" value="1"/>
</dbReference>
<dbReference type="InterPro" id="IPR000835">
    <property type="entry name" value="HTH_MarR-typ"/>
</dbReference>
<dbReference type="InterPro" id="IPR036390">
    <property type="entry name" value="WH_DNA-bd_sf"/>
</dbReference>
<evidence type="ECO:0000256" key="1">
    <source>
        <dbReference type="ARBA" id="ARBA00023015"/>
    </source>
</evidence>
<evidence type="ECO:0000259" key="4">
    <source>
        <dbReference type="PROSITE" id="PS50995"/>
    </source>
</evidence>
<dbReference type="PROSITE" id="PS01117">
    <property type="entry name" value="HTH_MARR_1"/>
    <property type="match status" value="1"/>
</dbReference>
<dbReference type="Pfam" id="PF01047">
    <property type="entry name" value="MarR"/>
    <property type="match status" value="1"/>
</dbReference>
<dbReference type="PANTHER" id="PTHR42756">
    <property type="entry name" value="TRANSCRIPTIONAL REGULATOR, MARR"/>
    <property type="match status" value="1"/>
</dbReference>
<sequence length="175" mass="20293">MKKDKVDTFMEQWKEELPELGTESMAVIGRLNRVAKHIEKRLGKNFAQYNLNSGEFDVLASLRRSGKDYRLKPTDLYQSLMITSGAMTNRIDTLEKKELVSRTHDDSDRRTIYVQLTKKGFDLITEAVITHTETENSIFKDLSKKETVLFNDLLKKLLFSLGEEPQEYDTPMPKQ</sequence>
<dbReference type="SUPFAM" id="SSF46785">
    <property type="entry name" value="Winged helix' DNA-binding domain"/>
    <property type="match status" value="1"/>
</dbReference>
<reference evidence="5 6" key="1">
    <citation type="submission" date="2016-08" db="EMBL/GenBank/DDBJ databases">
        <title>A new outlook on sporulation: Clostridium algidixylanolyticum.</title>
        <authorList>
            <person name="Poppleton D.I."/>
            <person name="Gribaldo S."/>
        </authorList>
    </citation>
    <scope>NUCLEOTIDE SEQUENCE [LARGE SCALE GENOMIC DNA]</scope>
    <source>
        <strain evidence="5 6">SPL73</strain>
    </source>
</reference>
<gene>
    <name evidence="5" type="ORF">BET01_00885</name>
</gene>
<dbReference type="EMBL" id="MCIA01000001">
    <property type="protein sequence ID" value="RKD34943.1"/>
    <property type="molecule type" value="Genomic_DNA"/>
</dbReference>
<dbReference type="GO" id="GO:0003677">
    <property type="term" value="F:DNA binding"/>
    <property type="evidence" value="ECO:0007669"/>
    <property type="project" value="UniProtKB-KW"/>
</dbReference>
<evidence type="ECO:0000256" key="3">
    <source>
        <dbReference type="ARBA" id="ARBA00023163"/>
    </source>
</evidence>